<reference evidence="3" key="1">
    <citation type="submission" date="2020-03" db="EMBL/GenBank/DDBJ databases">
        <title>Complete genome sequence of sulfur-oxidizing bacterium skT11.</title>
        <authorList>
            <person name="Kanda M."/>
            <person name="Kojima H."/>
            <person name="Fukui M."/>
        </authorList>
    </citation>
    <scope>NUCLEOTIDE SEQUENCE [LARGE SCALE GENOMIC DNA]</scope>
    <source>
        <strain evidence="3">skT11</strain>
    </source>
</reference>
<organism evidence="2 3">
    <name type="scientific">Sulfurimicrobium lacus</name>
    <dbReference type="NCBI Taxonomy" id="2715678"/>
    <lineage>
        <taxon>Bacteria</taxon>
        <taxon>Pseudomonadati</taxon>
        <taxon>Pseudomonadota</taxon>
        <taxon>Betaproteobacteria</taxon>
        <taxon>Nitrosomonadales</taxon>
        <taxon>Sulfuricellaceae</taxon>
        <taxon>Sulfurimicrobium</taxon>
    </lineage>
</organism>
<dbReference type="Gene3D" id="2.60.40.1890">
    <property type="entry name" value="PCu(A)C copper chaperone"/>
    <property type="match status" value="1"/>
</dbReference>
<feature type="signal peptide" evidence="1">
    <location>
        <begin position="1"/>
        <end position="22"/>
    </location>
</feature>
<dbReference type="InterPro" id="IPR036182">
    <property type="entry name" value="PCuAC_sf"/>
</dbReference>
<evidence type="ECO:0000313" key="2">
    <source>
        <dbReference type="EMBL" id="BCB28020.1"/>
    </source>
</evidence>
<protein>
    <submittedName>
        <fullName evidence="2">Transporter</fullName>
    </submittedName>
</protein>
<dbReference type="InterPro" id="IPR007410">
    <property type="entry name" value="LpqE-like"/>
</dbReference>
<proteinExistence type="predicted"/>
<dbReference type="AlphaFoldDB" id="A0A6F8VF97"/>
<dbReference type="SUPFAM" id="SSF110087">
    <property type="entry name" value="DR1885-like metal-binding protein"/>
    <property type="match status" value="1"/>
</dbReference>
<accession>A0A6F8VF97</accession>
<dbReference type="KEGG" id="slac:SKTS_29060"/>
<gene>
    <name evidence="2" type="ORF">SKTS_29060</name>
</gene>
<dbReference type="InterPro" id="IPR058248">
    <property type="entry name" value="Lxx211020-like"/>
</dbReference>
<name>A0A6F8VF97_9PROT</name>
<keyword evidence="1" id="KW-0732">Signal</keyword>
<dbReference type="PANTHER" id="PTHR36302:SF1">
    <property type="entry name" value="COPPER CHAPERONE PCU(A)C"/>
    <property type="match status" value="1"/>
</dbReference>
<dbReference type="Proteomes" id="UP000502260">
    <property type="component" value="Chromosome"/>
</dbReference>
<dbReference type="Pfam" id="PF04314">
    <property type="entry name" value="PCuAC"/>
    <property type="match status" value="1"/>
</dbReference>
<sequence>MKLTIATTLAAVTLVASAPLYAAGSAADNVTMSDPYVRMVPPGQNVTGAFLMFKNGDDKDHKVVKADSPAAKVAELHTHVNEGGMMKMRPVKDIEIKAKGETALKPGGLHIMLIDLKKPLVEGENVAISVTFEDGSSKKFDAQVRKLQPMMQMQHDREHM</sequence>
<dbReference type="EMBL" id="AP022853">
    <property type="protein sequence ID" value="BCB28020.1"/>
    <property type="molecule type" value="Genomic_DNA"/>
</dbReference>
<keyword evidence="3" id="KW-1185">Reference proteome</keyword>
<evidence type="ECO:0000256" key="1">
    <source>
        <dbReference type="SAM" id="SignalP"/>
    </source>
</evidence>
<feature type="chain" id="PRO_5026307309" evidence="1">
    <location>
        <begin position="23"/>
        <end position="160"/>
    </location>
</feature>
<dbReference type="RefSeq" id="WP_173066687.1">
    <property type="nucleotide sequence ID" value="NZ_AP022853.1"/>
</dbReference>
<dbReference type="PANTHER" id="PTHR36302">
    <property type="entry name" value="BLR7088 PROTEIN"/>
    <property type="match status" value="1"/>
</dbReference>
<evidence type="ECO:0000313" key="3">
    <source>
        <dbReference type="Proteomes" id="UP000502260"/>
    </source>
</evidence>